<proteinExistence type="predicted"/>
<accession>A0A6G1HL37</accession>
<evidence type="ECO:0000256" key="1">
    <source>
        <dbReference type="SAM" id="MobiDB-lite"/>
    </source>
</evidence>
<dbReference type="AlphaFoldDB" id="A0A6G1HL37"/>
<reference evidence="2" key="1">
    <citation type="journal article" date="2020" name="Stud. Mycol.">
        <title>101 Dothideomycetes genomes: a test case for predicting lifestyles and emergence of pathogens.</title>
        <authorList>
            <person name="Haridas S."/>
            <person name="Albert R."/>
            <person name="Binder M."/>
            <person name="Bloem J."/>
            <person name="Labutti K."/>
            <person name="Salamov A."/>
            <person name="Andreopoulos B."/>
            <person name="Baker S."/>
            <person name="Barry K."/>
            <person name="Bills G."/>
            <person name="Bluhm B."/>
            <person name="Cannon C."/>
            <person name="Castanera R."/>
            <person name="Culley D."/>
            <person name="Daum C."/>
            <person name="Ezra D."/>
            <person name="Gonzalez J."/>
            <person name="Henrissat B."/>
            <person name="Kuo A."/>
            <person name="Liang C."/>
            <person name="Lipzen A."/>
            <person name="Lutzoni F."/>
            <person name="Magnuson J."/>
            <person name="Mondo S."/>
            <person name="Nolan M."/>
            <person name="Ohm R."/>
            <person name="Pangilinan J."/>
            <person name="Park H.-J."/>
            <person name="Ramirez L."/>
            <person name="Alfaro M."/>
            <person name="Sun H."/>
            <person name="Tritt A."/>
            <person name="Yoshinaga Y."/>
            <person name="Zwiers L.-H."/>
            <person name="Turgeon B."/>
            <person name="Goodwin S."/>
            <person name="Spatafora J."/>
            <person name="Crous P."/>
            <person name="Grigoriev I."/>
        </authorList>
    </citation>
    <scope>NUCLEOTIDE SEQUENCE</scope>
    <source>
        <strain evidence="2">CBS 262.69</strain>
    </source>
</reference>
<feature type="region of interest" description="Disordered" evidence="1">
    <location>
        <begin position="150"/>
        <end position="176"/>
    </location>
</feature>
<keyword evidence="3" id="KW-1185">Reference proteome</keyword>
<dbReference type="EMBL" id="ML996707">
    <property type="protein sequence ID" value="KAF2396485.1"/>
    <property type="molecule type" value="Genomic_DNA"/>
</dbReference>
<dbReference type="Proteomes" id="UP000799640">
    <property type="component" value="Unassembled WGS sequence"/>
</dbReference>
<organism evidence="2 3">
    <name type="scientific">Trichodelitschia bisporula</name>
    <dbReference type="NCBI Taxonomy" id="703511"/>
    <lineage>
        <taxon>Eukaryota</taxon>
        <taxon>Fungi</taxon>
        <taxon>Dikarya</taxon>
        <taxon>Ascomycota</taxon>
        <taxon>Pezizomycotina</taxon>
        <taxon>Dothideomycetes</taxon>
        <taxon>Dothideomycetes incertae sedis</taxon>
        <taxon>Phaeotrichales</taxon>
        <taxon>Phaeotrichaceae</taxon>
        <taxon>Trichodelitschia</taxon>
    </lineage>
</organism>
<evidence type="ECO:0000313" key="3">
    <source>
        <dbReference type="Proteomes" id="UP000799640"/>
    </source>
</evidence>
<sequence length="176" mass="19501">MNTVKYGWGGKIPRKRGRNREQKIYHVLYMSIAFLVPDSKAWLSVEGYPSGHICVGNLIFAETSWGPREATSPGPAQKAHKLGPSDMESQHESRYQLWEPMSPVSIIGMVANPWTSSTNMARMLNHALPSGSTNMGWKLGYAFPSKSTNSIALHPEHGQPIRSTGGTLNHPFRRAT</sequence>
<feature type="region of interest" description="Disordered" evidence="1">
    <location>
        <begin position="66"/>
        <end position="86"/>
    </location>
</feature>
<gene>
    <name evidence="2" type="ORF">EJ06DRAFT_242107</name>
</gene>
<name>A0A6G1HL37_9PEZI</name>
<evidence type="ECO:0000313" key="2">
    <source>
        <dbReference type="EMBL" id="KAF2396485.1"/>
    </source>
</evidence>
<protein>
    <submittedName>
        <fullName evidence="2">Uncharacterized protein</fullName>
    </submittedName>
</protein>